<accession>A0ABY8E9W9</accession>
<proteinExistence type="predicted"/>
<reference evidence="2 3" key="1">
    <citation type="submission" date="2023-03" db="EMBL/GenBank/DDBJ databases">
        <title>Complete genome sequence of Tepidibacter sp. SWIR-1, isolated from a deep-sea hydrothermal vent.</title>
        <authorList>
            <person name="Li X."/>
        </authorList>
    </citation>
    <scope>NUCLEOTIDE SEQUENCE [LARGE SCALE GENOMIC DNA]</scope>
    <source>
        <strain evidence="2 3">SWIR-1</strain>
    </source>
</reference>
<name>A0ABY8E9W9_9FIRM</name>
<evidence type="ECO:0000313" key="3">
    <source>
        <dbReference type="Proteomes" id="UP001222800"/>
    </source>
</evidence>
<keyword evidence="1" id="KW-0472">Membrane</keyword>
<feature type="transmembrane region" description="Helical" evidence="1">
    <location>
        <begin position="91"/>
        <end position="115"/>
    </location>
</feature>
<dbReference type="EMBL" id="CP120733">
    <property type="protein sequence ID" value="WFD09728.1"/>
    <property type="molecule type" value="Genomic_DNA"/>
</dbReference>
<feature type="transmembrane region" description="Helical" evidence="1">
    <location>
        <begin position="127"/>
        <end position="147"/>
    </location>
</feature>
<keyword evidence="1" id="KW-1133">Transmembrane helix</keyword>
<dbReference type="RefSeq" id="WP_277731668.1">
    <property type="nucleotide sequence ID" value="NZ_CP120733.1"/>
</dbReference>
<keyword evidence="3" id="KW-1185">Reference proteome</keyword>
<dbReference type="Proteomes" id="UP001222800">
    <property type="component" value="Chromosome"/>
</dbReference>
<protein>
    <submittedName>
        <fullName evidence="2">Uncharacterized protein</fullName>
    </submittedName>
</protein>
<organism evidence="2 3">
    <name type="scientific">Tepidibacter hydrothermalis</name>
    <dbReference type="NCBI Taxonomy" id="3036126"/>
    <lineage>
        <taxon>Bacteria</taxon>
        <taxon>Bacillati</taxon>
        <taxon>Bacillota</taxon>
        <taxon>Clostridia</taxon>
        <taxon>Peptostreptococcales</taxon>
        <taxon>Peptostreptococcaceae</taxon>
        <taxon>Tepidibacter</taxon>
    </lineage>
</organism>
<keyword evidence="1" id="KW-0812">Transmembrane</keyword>
<evidence type="ECO:0000313" key="2">
    <source>
        <dbReference type="EMBL" id="WFD09728.1"/>
    </source>
</evidence>
<sequence>MVYSVSIDGFEEQNMQVKIGGLRGPRLLINGEVVPKGKKRKMTIKKDDGSEVIATFKNKLVGPPNLIVDGEETHVTEPLEWYVQVWCYMSLPLIFIGGALGACLSIIACSINTVIFKSSMNVILKYILSLVVTLMATGMYLTLGYMATQALR</sequence>
<evidence type="ECO:0000256" key="1">
    <source>
        <dbReference type="SAM" id="Phobius"/>
    </source>
</evidence>
<gene>
    <name evidence="2" type="ORF">P4S50_15225</name>
</gene>